<evidence type="ECO:0000313" key="5">
    <source>
        <dbReference type="Proteomes" id="UP000198824"/>
    </source>
</evidence>
<evidence type="ECO:0000256" key="1">
    <source>
        <dbReference type="ARBA" id="ARBA00022630"/>
    </source>
</evidence>
<dbReference type="GO" id="GO:0010181">
    <property type="term" value="F:FMN binding"/>
    <property type="evidence" value="ECO:0007669"/>
    <property type="project" value="InterPro"/>
</dbReference>
<dbReference type="STRING" id="1166337.SAMN05192580_1551"/>
<dbReference type="Gene3D" id="3.20.20.70">
    <property type="entry name" value="Aldolase class I"/>
    <property type="match status" value="1"/>
</dbReference>
<proteinExistence type="predicted"/>
<dbReference type="Pfam" id="PF00724">
    <property type="entry name" value="Oxidored_FMN"/>
    <property type="match status" value="1"/>
</dbReference>
<reference evidence="4 5" key="1">
    <citation type="submission" date="2016-10" db="EMBL/GenBank/DDBJ databases">
        <authorList>
            <person name="de Groot N.N."/>
        </authorList>
    </citation>
    <scope>NUCLEOTIDE SEQUENCE [LARGE SCALE GENOMIC DNA]</scope>
    <source>
        <strain evidence="4 5">S5-249</strain>
    </source>
</reference>
<dbReference type="EMBL" id="FOZG01000001">
    <property type="protein sequence ID" value="SFR88705.1"/>
    <property type="molecule type" value="Genomic_DNA"/>
</dbReference>
<dbReference type="RefSeq" id="WP_093312978.1">
    <property type="nucleotide sequence ID" value="NZ_FOZG01000001.1"/>
</dbReference>
<evidence type="ECO:0000259" key="3">
    <source>
        <dbReference type="Pfam" id="PF00724"/>
    </source>
</evidence>
<dbReference type="Proteomes" id="UP000198824">
    <property type="component" value="Unassembled WGS sequence"/>
</dbReference>
<accession>A0A1I6KBN8</accession>
<dbReference type="PANTHER" id="PTHR43656:SF2">
    <property type="entry name" value="BINDING OXIDOREDUCTASE, PUTATIVE (AFU_ORTHOLOGUE AFUA_2G08260)-RELATED"/>
    <property type="match status" value="1"/>
</dbReference>
<protein>
    <submittedName>
        <fullName evidence="4">2,4-dienoyl-CoA reductase</fullName>
    </submittedName>
</protein>
<dbReference type="SUPFAM" id="SSF51395">
    <property type="entry name" value="FMN-linked oxidoreductases"/>
    <property type="match status" value="1"/>
</dbReference>
<dbReference type="InterPro" id="IPR001155">
    <property type="entry name" value="OxRdtase_FMN_N"/>
</dbReference>
<sequence>MHDPLMAPITIGTLSLPNRIVMAPMGQGRAPGGLPSEAYAGFYRRRAEGEIGLIVTGATAVGHERSAFDDDEPHFHGAPLDSWAQIVRGVHEAGGRIVPQLAHAGLQGLAMNPPKVPGIGPSGIWLPGAQVGVEAGPGREDGEAMTLADVDAVVAAFARAAADAKRLGFDGIEIHAAHGFLIDQFLWARTNRRSDVYGQERSRFAAEIVAACRAAAGPDFPILLRLSQFKMTDYAARLADTPAELERLIAPLVEAGVDLFDCSQRRFFRPEFDGSPLNLAGWIKALTGKPTIAGGGIGLAKTSLEYGEANIYATRATVALDHLDAVRERLDRGEFDLVSLGRAILGDAAWARKVRLGQIDQLEPFEPAVSLGLN</sequence>
<feature type="domain" description="NADH:flavin oxidoreductase/NADH oxidase N-terminal" evidence="3">
    <location>
        <begin position="5"/>
        <end position="297"/>
    </location>
</feature>
<dbReference type="AlphaFoldDB" id="A0A1I6KBN8"/>
<organism evidence="4 5">
    <name type="scientific">Sphingomonas jatrophae</name>
    <dbReference type="NCBI Taxonomy" id="1166337"/>
    <lineage>
        <taxon>Bacteria</taxon>
        <taxon>Pseudomonadati</taxon>
        <taxon>Pseudomonadota</taxon>
        <taxon>Alphaproteobacteria</taxon>
        <taxon>Sphingomonadales</taxon>
        <taxon>Sphingomonadaceae</taxon>
        <taxon>Sphingomonas</taxon>
    </lineage>
</organism>
<dbReference type="InterPro" id="IPR013785">
    <property type="entry name" value="Aldolase_TIM"/>
</dbReference>
<dbReference type="InterPro" id="IPR051799">
    <property type="entry name" value="NADH_flavin_oxidoreductase"/>
</dbReference>
<keyword evidence="1" id="KW-0285">Flavoprotein</keyword>
<evidence type="ECO:0000313" key="4">
    <source>
        <dbReference type="EMBL" id="SFR88705.1"/>
    </source>
</evidence>
<dbReference type="PANTHER" id="PTHR43656">
    <property type="entry name" value="BINDING OXIDOREDUCTASE, PUTATIVE (AFU_ORTHOLOGUE AFUA_2G08260)-RELATED"/>
    <property type="match status" value="1"/>
</dbReference>
<evidence type="ECO:0000256" key="2">
    <source>
        <dbReference type="ARBA" id="ARBA00023002"/>
    </source>
</evidence>
<keyword evidence="5" id="KW-1185">Reference proteome</keyword>
<gene>
    <name evidence="4" type="ORF">SAMN05192580_1551</name>
</gene>
<dbReference type="GO" id="GO:0016491">
    <property type="term" value="F:oxidoreductase activity"/>
    <property type="evidence" value="ECO:0007669"/>
    <property type="project" value="UniProtKB-KW"/>
</dbReference>
<name>A0A1I6KBN8_9SPHN</name>
<keyword evidence="2" id="KW-0560">Oxidoreductase</keyword>
<dbReference type="OrthoDB" id="9804454at2"/>